<sequence length="675" mass="75392">MSRVNDQSDFLARPPMLYFREETCDEAWETLLGSREAMNALWREVVESGIKINGRAKGALKAIPRGALLTLTILDPGVFKAFVDKIGFKRANEIKDLVDLHKQMVRLLGEETYNGLLRDITGARADHLLDRVEEAIPEIGEICDAGGFSREIATSAVLISTLLNRDEELSGGKNVYVVDMALHLLLMSIPQPIIREALISCYERLEDVYGGRVIESITDSQGLNAESPLFESSPEVSAYYLADIISRCSRQRLICSNDAVDFYLETIQAFMLASRPDSYLVIHAFTTLLVRAHGSWQTRLSILSDLDLNPGAQLRLENLSKIVFPDEVQLGDHEVLAEARNFLASLNTELECELFDEIDDAVSEIEELHEQLATLLRDKGDFKEIGSLSQKGDELSKKLPTMIDDALDRMERFAVSIDRFSAAVARAKDPGALVEETPAAVPPPVEQVEAPPVVIAPAQAPAPAADESKNDLELDLLNANDALERELKESRADVFRLNQLVEALQKRPDQPLGCADEDLAALSCRIARGRRLSPEEILRFYSYTAKDRVEILDSAWKSARSAEHFAQPDKLIEMLGKLLFEYLDEVRKGVPMGKVGREMFSNGFAARESQTVQVTTQMRAQREFVYQGAPRFFEYRLRVGNGWGPVESMRVYFDVLDNRVVVAYVGPHLEQAGTN</sequence>
<gene>
    <name evidence="2" type="ORF">CAZ10_09935</name>
</gene>
<proteinExistence type="predicted"/>
<evidence type="ECO:0000256" key="1">
    <source>
        <dbReference type="SAM" id="Coils"/>
    </source>
</evidence>
<protein>
    <submittedName>
        <fullName evidence="2">Uncharacterized protein</fullName>
    </submittedName>
</protein>
<keyword evidence="1" id="KW-0175">Coiled coil</keyword>
<evidence type="ECO:0000313" key="2">
    <source>
        <dbReference type="EMBL" id="OTI63145.1"/>
    </source>
</evidence>
<evidence type="ECO:0000313" key="3">
    <source>
        <dbReference type="Proteomes" id="UP000194857"/>
    </source>
</evidence>
<dbReference type="Proteomes" id="UP000194857">
    <property type="component" value="Unassembled WGS sequence"/>
</dbReference>
<accession>A0A241XS25</accession>
<feature type="coiled-coil region" evidence="1">
    <location>
        <begin position="469"/>
        <end position="507"/>
    </location>
</feature>
<organism evidence="2 3">
    <name type="scientific">Pseudomonas aeruginosa</name>
    <dbReference type="NCBI Taxonomy" id="287"/>
    <lineage>
        <taxon>Bacteria</taxon>
        <taxon>Pseudomonadati</taxon>
        <taxon>Pseudomonadota</taxon>
        <taxon>Gammaproteobacteria</taxon>
        <taxon>Pseudomonadales</taxon>
        <taxon>Pseudomonadaceae</taxon>
        <taxon>Pseudomonas</taxon>
    </lineage>
</organism>
<dbReference type="RefSeq" id="WP_086250761.1">
    <property type="nucleotide sequence ID" value="NZ_NFFZ01000004.1"/>
</dbReference>
<dbReference type="EMBL" id="NFFZ01000004">
    <property type="protein sequence ID" value="OTI63145.1"/>
    <property type="molecule type" value="Genomic_DNA"/>
</dbReference>
<name>A0A241XS25_PSEAI</name>
<comment type="caution">
    <text evidence="2">The sequence shown here is derived from an EMBL/GenBank/DDBJ whole genome shotgun (WGS) entry which is preliminary data.</text>
</comment>
<dbReference type="AlphaFoldDB" id="A0A241XS25"/>
<reference evidence="2 3" key="1">
    <citation type="submission" date="2017-05" db="EMBL/GenBank/DDBJ databases">
        <authorList>
            <person name="Song R."/>
            <person name="Chenine A.L."/>
            <person name="Ruprecht R.M."/>
        </authorList>
    </citation>
    <scope>NUCLEOTIDE SEQUENCE [LARGE SCALE GENOMIC DNA]</scope>
    <source>
        <strain evidence="2 3">S567_C10_BS</strain>
    </source>
</reference>